<organism evidence="15 16">
    <name type="scientific">Knufia obscura</name>
    <dbReference type="NCBI Taxonomy" id="1635080"/>
    <lineage>
        <taxon>Eukaryota</taxon>
        <taxon>Fungi</taxon>
        <taxon>Dikarya</taxon>
        <taxon>Ascomycota</taxon>
        <taxon>Pezizomycotina</taxon>
        <taxon>Eurotiomycetes</taxon>
        <taxon>Chaetothyriomycetidae</taxon>
        <taxon>Chaetothyriales</taxon>
        <taxon>Trichomeriaceae</taxon>
        <taxon>Knufia</taxon>
    </lineage>
</organism>
<dbReference type="SUPFAM" id="SSF54768">
    <property type="entry name" value="dsRNA-binding domain-like"/>
    <property type="match status" value="1"/>
</dbReference>
<dbReference type="CDD" id="cd00048">
    <property type="entry name" value="DSRM_SF"/>
    <property type="match status" value="1"/>
</dbReference>
<evidence type="ECO:0000256" key="5">
    <source>
        <dbReference type="ARBA" id="ARBA00022602"/>
    </source>
</evidence>
<evidence type="ECO:0000256" key="3">
    <source>
        <dbReference type="ARBA" id="ARBA00012702"/>
    </source>
</evidence>
<dbReference type="EC" id="2.5.1.58" evidence="3"/>
<evidence type="ECO:0000256" key="4">
    <source>
        <dbReference type="ARBA" id="ARBA00015798"/>
    </source>
</evidence>
<keyword evidence="5" id="KW-0637">Prenyltransferase</keyword>
<feature type="region of interest" description="Disordered" evidence="12">
    <location>
        <begin position="844"/>
        <end position="875"/>
    </location>
</feature>
<sequence length="875" mass="97198">MGEDVTAFRSSIVKTFQPLQNLSGGFGGGQGHLSHLAGTYAVILAIAMVGGGEAYELIDRAAMWHWLGQLKQADGGFRVCEDGEEDVRGAYCALVAITLLGLPWHLPDDSPARAGGVTDFRDGLGKYLSRCQTYEGGVSAGPSNEAHGAYTFCALACLCILGSPRDTIRTYLDVEALVRWLSARQYAPEGGFAGRTNKVVDGCYSHWIGGCWPLVEAAVQGSIESALSLDEFSTTRLFSGEGLTRYILGCCQAPSGGLRDKPSKRPDAYHTCYNLAGLSMSNHRHEYSDVPDPGSNLIPWTSKRNNMFADSNMCLCQRRQWPEPYYEVKGSRHGYTCVVRVNNREYQTSKYHPSEVTAKEAAATIAFNICRSFSVNDGMYPNGFAHDNIVQGRAVPVGAGRATRRQAAPTTPDYRMRTESISSGSRSGGSSPDISDDSTTSLYGTHIPRQQPNLYPSPRHAPGRQHRQPLSAKALNQEGIDQQLNDYDSKISQEKEKQKRAPWHREGSEEPPVRRQRSAGAMTKGKLLTTPSRLLKLVLPLSTVDINTDRKDVEPLALLVHPHQPLSYLTRLIQSELPSITTDKGDSRSPEVSFRAMESKDDDVTPHKNVADKPKGPNDPEDQEIGEGGVESYSGGGRETTVEVDGDFIRWSASTEIGDFIRDAARAKEFEVEIEGSPATIKVAVPSFNDRTFYLRQRLRRMASQIKDMASLKSECDKAAYQTGQRYAMGGCGLLVGYWYLVYRLTFETDLGWDVMEPVTYLVGLSTLIGGYMWFLYHNREVSYRSAMNLTISKRQSRLYEQRGFDLPKWESLIEEANAIRKEIKAVASEYDVQWDETADEKHPAVVKALRDERRNNKKSSKKKDDDDDDDKDED</sequence>
<dbReference type="PANTHER" id="PTHR11774:SF6">
    <property type="entry name" value="PROTEIN FARNESYLTRANSFERASE SUBUNIT BETA"/>
    <property type="match status" value="1"/>
</dbReference>
<reference evidence="15 16" key="1">
    <citation type="journal article" date="2023" name="Res Sq">
        <title>Genomic and morphological characterization of Knufia obscura isolated from the Mars 2020 spacecraft assembly facility.</title>
        <authorList>
            <person name="Chander A.M."/>
            <person name="Teixeira M.M."/>
            <person name="Singh N.K."/>
            <person name="Williams M.P."/>
            <person name="Parker C.W."/>
            <person name="Leo P."/>
            <person name="Stajich J.E."/>
            <person name="Torok T."/>
            <person name="Tighe S."/>
            <person name="Mason C.E."/>
            <person name="Venkateswaran K."/>
        </authorList>
    </citation>
    <scope>NUCLEOTIDE SEQUENCE [LARGE SCALE GENOMIC DNA]</scope>
    <source>
        <strain evidence="15 16">CCFEE 5817</strain>
    </source>
</reference>
<feature type="region of interest" description="Disordered" evidence="12">
    <location>
        <begin position="580"/>
        <end position="639"/>
    </location>
</feature>
<proteinExistence type="inferred from homology"/>
<feature type="region of interest" description="Disordered" evidence="12">
    <location>
        <begin position="491"/>
        <end position="521"/>
    </location>
</feature>
<dbReference type="InterPro" id="IPR008930">
    <property type="entry name" value="Terpenoid_cyclase/PrenylTrfase"/>
</dbReference>
<evidence type="ECO:0000256" key="6">
    <source>
        <dbReference type="ARBA" id="ARBA00022679"/>
    </source>
</evidence>
<evidence type="ECO:0000256" key="7">
    <source>
        <dbReference type="ARBA" id="ARBA00022723"/>
    </source>
</evidence>
<feature type="domain" description="Calcium uniporter protein C-terminal" evidence="14">
    <location>
        <begin position="694"/>
        <end position="813"/>
    </location>
</feature>
<dbReference type="SUPFAM" id="SSF48239">
    <property type="entry name" value="Terpenoid cyclases/Protein prenyltransferases"/>
    <property type="match status" value="1"/>
</dbReference>
<keyword evidence="8" id="KW-0677">Repeat</keyword>
<feature type="compositionally biased region" description="Acidic residues" evidence="12">
    <location>
        <begin position="866"/>
        <end position="875"/>
    </location>
</feature>
<feature type="compositionally biased region" description="Basic and acidic residues" evidence="12">
    <location>
        <begin position="597"/>
        <end position="618"/>
    </location>
</feature>
<comment type="caution">
    <text evidence="15">The sequence shown here is derived from an EMBL/GenBank/DDBJ whole genome shotgun (WGS) entry which is preliminary data.</text>
</comment>
<evidence type="ECO:0000313" key="16">
    <source>
        <dbReference type="Proteomes" id="UP001334248"/>
    </source>
</evidence>
<dbReference type="CDD" id="cd02893">
    <property type="entry name" value="FTase"/>
    <property type="match status" value="1"/>
</dbReference>
<dbReference type="PANTHER" id="PTHR11774">
    <property type="entry name" value="GERANYLGERANYL TRANSFERASE TYPE BETA SUBUNIT"/>
    <property type="match status" value="1"/>
</dbReference>
<dbReference type="Proteomes" id="UP001334248">
    <property type="component" value="Unassembled WGS sequence"/>
</dbReference>
<feature type="region of interest" description="Disordered" evidence="12">
    <location>
        <begin position="396"/>
        <end position="470"/>
    </location>
</feature>
<evidence type="ECO:0000259" key="14">
    <source>
        <dbReference type="Pfam" id="PF04678"/>
    </source>
</evidence>
<evidence type="ECO:0000259" key="13">
    <source>
        <dbReference type="Pfam" id="PF00432"/>
    </source>
</evidence>
<dbReference type="EMBL" id="JAVHJV010000005">
    <property type="protein sequence ID" value="KAK5942374.1"/>
    <property type="molecule type" value="Genomic_DNA"/>
</dbReference>
<evidence type="ECO:0000313" key="15">
    <source>
        <dbReference type="EMBL" id="KAK5942374.1"/>
    </source>
</evidence>
<gene>
    <name evidence="15" type="ORF">PMZ80_004937</name>
</gene>
<dbReference type="Gene3D" id="1.50.10.20">
    <property type="match status" value="1"/>
</dbReference>
<evidence type="ECO:0000256" key="11">
    <source>
        <dbReference type="ARBA" id="ARBA00032909"/>
    </source>
</evidence>
<feature type="compositionally biased region" description="Gly residues" evidence="12">
    <location>
        <begin position="626"/>
        <end position="638"/>
    </location>
</feature>
<dbReference type="InterPro" id="IPR001330">
    <property type="entry name" value="Prenyltrans"/>
</dbReference>
<protein>
    <recommendedName>
        <fullName evidence="4">Protein farnesyltransferase subunit beta</fullName>
        <ecNumber evidence="3">2.5.1.58</ecNumber>
    </recommendedName>
    <alternativeName>
        <fullName evidence="10">CAAX farnesyltransferase subunit beta</fullName>
    </alternativeName>
    <alternativeName>
        <fullName evidence="11">Ras proteins prenyltransferase subunit beta</fullName>
    </alternativeName>
</protein>
<feature type="domain" description="Prenyltransferase alpha-alpha toroid" evidence="13">
    <location>
        <begin position="9"/>
        <end position="285"/>
    </location>
</feature>
<comment type="cofactor">
    <cofactor evidence="1">
        <name>Zn(2+)</name>
        <dbReference type="ChEBI" id="CHEBI:29105"/>
    </cofactor>
</comment>
<dbReference type="InterPro" id="IPR006769">
    <property type="entry name" value="MCU_C"/>
</dbReference>
<keyword evidence="16" id="KW-1185">Reference proteome</keyword>
<evidence type="ECO:0000256" key="10">
    <source>
        <dbReference type="ARBA" id="ARBA00030182"/>
    </source>
</evidence>
<feature type="compositionally biased region" description="Low complexity" evidence="12">
    <location>
        <begin position="420"/>
        <end position="441"/>
    </location>
</feature>
<keyword evidence="7" id="KW-0479">Metal-binding</keyword>
<evidence type="ECO:0000256" key="1">
    <source>
        <dbReference type="ARBA" id="ARBA00001947"/>
    </source>
</evidence>
<evidence type="ECO:0000256" key="12">
    <source>
        <dbReference type="SAM" id="MobiDB-lite"/>
    </source>
</evidence>
<evidence type="ECO:0000256" key="9">
    <source>
        <dbReference type="ARBA" id="ARBA00022833"/>
    </source>
</evidence>
<evidence type="ECO:0000256" key="2">
    <source>
        <dbReference type="ARBA" id="ARBA00010497"/>
    </source>
</evidence>
<evidence type="ECO:0000256" key="8">
    <source>
        <dbReference type="ARBA" id="ARBA00022737"/>
    </source>
</evidence>
<dbReference type="Pfam" id="PF00432">
    <property type="entry name" value="Prenyltrans"/>
    <property type="match status" value="1"/>
</dbReference>
<dbReference type="RefSeq" id="XP_064730464.1">
    <property type="nucleotide sequence ID" value="XM_064873360.1"/>
</dbReference>
<feature type="compositionally biased region" description="Basic and acidic residues" evidence="12">
    <location>
        <begin position="491"/>
        <end position="513"/>
    </location>
</feature>
<comment type="similarity">
    <text evidence="2">Belongs to the protein prenyltransferase subunit beta family.</text>
</comment>
<dbReference type="InterPro" id="IPR045089">
    <property type="entry name" value="PGGT1B-like"/>
</dbReference>
<feature type="compositionally biased region" description="Basic and acidic residues" evidence="12">
    <location>
        <begin position="844"/>
        <end position="855"/>
    </location>
</feature>
<name>A0ABR0RP46_9EURO</name>
<keyword evidence="9" id="KW-0862">Zinc</keyword>
<dbReference type="GeneID" id="89998386"/>
<dbReference type="Pfam" id="PF04678">
    <property type="entry name" value="MCU"/>
    <property type="match status" value="1"/>
</dbReference>
<dbReference type="InterPro" id="IPR026872">
    <property type="entry name" value="FTB"/>
</dbReference>
<accession>A0ABR0RP46</accession>
<keyword evidence="6" id="KW-0808">Transferase</keyword>